<sequence>MIPYVRLAYASTATANPAHIRNDLLQILDSATGYNSNHQLTGVLLYGNGYFFQCIEGQKHQVDDLYQHLLKDSRHQDITLLSYESREQLRFDQWGLRYVHFEAPVEHFFSQNHLAVFNPYLLNTTLIHPFLDTLYNDARNHPGQPNQALMALEASQSGYVMSVWDMGMVAAWILLALLPLYLIVTLVPGTSGFFMF</sequence>
<dbReference type="InterPro" id="IPR007024">
    <property type="entry name" value="BLUF_domain"/>
</dbReference>
<feature type="transmembrane region" description="Helical" evidence="1">
    <location>
        <begin position="169"/>
        <end position="194"/>
    </location>
</feature>
<keyword evidence="1" id="KW-0812">Transmembrane</keyword>
<dbReference type="OrthoDB" id="557705at2"/>
<dbReference type="AlphaFoldDB" id="A0A1S8CXG9"/>
<accession>A0A1S8CXG9</accession>
<evidence type="ECO:0000259" key="2">
    <source>
        <dbReference type="PROSITE" id="PS50925"/>
    </source>
</evidence>
<name>A0A1S8CXG9_9GAMM</name>
<dbReference type="PROSITE" id="PS50925">
    <property type="entry name" value="BLUF"/>
    <property type="match status" value="1"/>
</dbReference>
<dbReference type="RefSeq" id="WP_076877280.1">
    <property type="nucleotide sequence ID" value="NZ_MLCN01000008.1"/>
</dbReference>
<dbReference type="SUPFAM" id="SSF54975">
    <property type="entry name" value="Acylphosphatase/BLUF domain-like"/>
    <property type="match status" value="1"/>
</dbReference>
<evidence type="ECO:0000256" key="1">
    <source>
        <dbReference type="SAM" id="Phobius"/>
    </source>
</evidence>
<organism evidence="3 4">
    <name type="scientific">Alkanindiges hydrocarboniclasticus</name>
    <dbReference type="NCBI Taxonomy" id="1907941"/>
    <lineage>
        <taxon>Bacteria</taxon>
        <taxon>Pseudomonadati</taxon>
        <taxon>Pseudomonadota</taxon>
        <taxon>Gammaproteobacteria</taxon>
        <taxon>Moraxellales</taxon>
        <taxon>Moraxellaceae</taxon>
        <taxon>Alkanindiges</taxon>
    </lineage>
</organism>
<feature type="domain" description="BLUF" evidence="2">
    <location>
        <begin position="4"/>
        <end position="97"/>
    </location>
</feature>
<dbReference type="Gene3D" id="3.30.70.100">
    <property type="match status" value="1"/>
</dbReference>
<dbReference type="Pfam" id="PF04940">
    <property type="entry name" value="BLUF"/>
    <property type="match status" value="1"/>
</dbReference>
<dbReference type="InterPro" id="IPR036046">
    <property type="entry name" value="Acylphosphatase-like_dom_sf"/>
</dbReference>
<keyword evidence="1" id="KW-0472">Membrane</keyword>
<dbReference type="SMART" id="SM01034">
    <property type="entry name" value="BLUF"/>
    <property type="match status" value="1"/>
</dbReference>
<evidence type="ECO:0000313" key="3">
    <source>
        <dbReference type="EMBL" id="ONG41522.1"/>
    </source>
</evidence>
<dbReference type="GO" id="GO:0009882">
    <property type="term" value="F:blue light photoreceptor activity"/>
    <property type="evidence" value="ECO:0007669"/>
    <property type="project" value="InterPro"/>
</dbReference>
<keyword evidence="1" id="KW-1133">Transmembrane helix</keyword>
<gene>
    <name evidence="3" type="ORF">BKE30_03525</name>
</gene>
<dbReference type="EMBL" id="MLCN01000008">
    <property type="protein sequence ID" value="ONG41522.1"/>
    <property type="molecule type" value="Genomic_DNA"/>
</dbReference>
<reference evidence="3 4" key="1">
    <citation type="submission" date="2016-10" db="EMBL/GenBank/DDBJ databases">
        <title>Draft Genome sequence of Alkanindiges sp. strain H1.</title>
        <authorList>
            <person name="Subhash Y."/>
            <person name="Lee S."/>
        </authorList>
    </citation>
    <scope>NUCLEOTIDE SEQUENCE [LARGE SCALE GENOMIC DNA]</scope>
    <source>
        <strain evidence="3 4">H1</strain>
    </source>
</reference>
<comment type="caution">
    <text evidence="3">The sequence shown here is derived from an EMBL/GenBank/DDBJ whole genome shotgun (WGS) entry which is preliminary data.</text>
</comment>
<dbReference type="Proteomes" id="UP000192132">
    <property type="component" value="Unassembled WGS sequence"/>
</dbReference>
<keyword evidence="4" id="KW-1185">Reference proteome</keyword>
<dbReference type="GO" id="GO:0071949">
    <property type="term" value="F:FAD binding"/>
    <property type="evidence" value="ECO:0007669"/>
    <property type="project" value="InterPro"/>
</dbReference>
<protein>
    <recommendedName>
        <fullName evidence="2">BLUF domain-containing protein</fullName>
    </recommendedName>
</protein>
<proteinExistence type="predicted"/>
<dbReference type="STRING" id="1907941.BKE30_03525"/>
<evidence type="ECO:0000313" key="4">
    <source>
        <dbReference type="Proteomes" id="UP000192132"/>
    </source>
</evidence>